<evidence type="ECO:0000259" key="5">
    <source>
        <dbReference type="PROSITE" id="PS51670"/>
    </source>
</evidence>
<dbReference type="PROSITE" id="PS51670">
    <property type="entry name" value="SHKT"/>
    <property type="match status" value="1"/>
</dbReference>
<feature type="signal peptide" evidence="3">
    <location>
        <begin position="1"/>
        <end position="20"/>
    </location>
</feature>
<evidence type="ECO:0000256" key="3">
    <source>
        <dbReference type="SAM" id="SignalP"/>
    </source>
</evidence>
<protein>
    <recommendedName>
        <fullName evidence="8">HTH CENPB-type domain-containing protein</fullName>
    </recommendedName>
</protein>
<dbReference type="EMBL" id="CAJNOC010003632">
    <property type="protein sequence ID" value="CAF0991477.1"/>
    <property type="molecule type" value="Genomic_DNA"/>
</dbReference>
<dbReference type="InterPro" id="IPR003582">
    <property type="entry name" value="ShKT_dom"/>
</dbReference>
<dbReference type="InterPro" id="IPR006600">
    <property type="entry name" value="HTH_CenpB_DNA-bd_dom"/>
</dbReference>
<keyword evidence="1" id="KW-0238">DNA-binding</keyword>
<sequence length="418" mass="45980">MSRTLLLVALISLKYQLLEAIYCYECNSNWQSCGSNANLTNIQYNKVQCSGSCVTFYNPNEGNVLYRSCSSGLPTIEQYGGKQGIYLGENGNYYDLCNTDGCNGVNTPIPKPPYETSVCYDSQSCSNYNLTPLECNSGFTRSICPKTCGCLAPLTTTTTTTTTTPPTTITTTKFDCYDNPTCKSYSLNLNDCQSDFTSKFCPNTCLCIKAASIYLSTTTQPSCFDNPTCSSIKLNAIDCSSTFTIAQCPNSCKCILATTTTTSAPTTSTTTVNCYDNQTCSDFNLSKIDCESSFTKDMCPNRYSSNISRILQNKDKIIASFESHDSPFKKTLKKTKLDYIDNGLRNFIANCNEKGVAVNSETLKLKAKEIAEENGDHNFKASNGYIANFKSRKSILFETIHSVSGSVDKQVIVNWNEN</sequence>
<reference evidence="6" key="1">
    <citation type="submission" date="2021-02" db="EMBL/GenBank/DDBJ databases">
        <authorList>
            <person name="Nowell W R."/>
        </authorList>
    </citation>
    <scope>NUCLEOTIDE SEQUENCE</scope>
    <source>
        <strain evidence="6">Ploen Becks lab</strain>
    </source>
</reference>
<dbReference type="GO" id="GO:0005634">
    <property type="term" value="C:nucleus"/>
    <property type="evidence" value="ECO:0007669"/>
    <property type="project" value="TreeGrafter"/>
</dbReference>
<feature type="chain" id="PRO_5032363536" description="HTH CENPB-type domain-containing protein" evidence="3">
    <location>
        <begin position="21"/>
        <end position="418"/>
    </location>
</feature>
<dbReference type="InterPro" id="IPR009057">
    <property type="entry name" value="Homeodomain-like_sf"/>
</dbReference>
<proteinExistence type="predicted"/>
<dbReference type="PANTHER" id="PTHR19303">
    <property type="entry name" value="TRANSPOSON"/>
    <property type="match status" value="1"/>
</dbReference>
<accession>A0A814G419</accession>
<dbReference type="SMART" id="SM00674">
    <property type="entry name" value="CENPB"/>
    <property type="match status" value="1"/>
</dbReference>
<dbReference type="PROSITE" id="PS51253">
    <property type="entry name" value="HTH_CENPB"/>
    <property type="match status" value="1"/>
</dbReference>
<dbReference type="InterPro" id="IPR050863">
    <property type="entry name" value="CenT-Element_Derived"/>
</dbReference>
<name>A0A814G419_9BILA</name>
<keyword evidence="3" id="KW-0732">Signal</keyword>
<dbReference type="GO" id="GO:0003677">
    <property type="term" value="F:DNA binding"/>
    <property type="evidence" value="ECO:0007669"/>
    <property type="project" value="UniProtKB-KW"/>
</dbReference>
<organism evidence="6 7">
    <name type="scientific">Brachionus calyciflorus</name>
    <dbReference type="NCBI Taxonomy" id="104777"/>
    <lineage>
        <taxon>Eukaryota</taxon>
        <taxon>Metazoa</taxon>
        <taxon>Spiralia</taxon>
        <taxon>Gnathifera</taxon>
        <taxon>Rotifera</taxon>
        <taxon>Eurotatoria</taxon>
        <taxon>Monogononta</taxon>
        <taxon>Pseudotrocha</taxon>
        <taxon>Ploima</taxon>
        <taxon>Brachionidae</taxon>
        <taxon>Brachionus</taxon>
    </lineage>
</organism>
<keyword evidence="7" id="KW-1185">Reference proteome</keyword>
<feature type="domain" description="HTH CENPB-type" evidence="4">
    <location>
        <begin position="328"/>
        <end position="399"/>
    </location>
</feature>
<dbReference type="OrthoDB" id="6350788at2759"/>
<evidence type="ECO:0000259" key="4">
    <source>
        <dbReference type="PROSITE" id="PS51253"/>
    </source>
</evidence>
<evidence type="ECO:0008006" key="8">
    <source>
        <dbReference type="Google" id="ProtNLM"/>
    </source>
</evidence>
<evidence type="ECO:0000313" key="7">
    <source>
        <dbReference type="Proteomes" id="UP000663879"/>
    </source>
</evidence>
<feature type="domain" description="ShKT" evidence="5">
    <location>
        <begin position="176"/>
        <end position="207"/>
    </location>
</feature>
<dbReference type="Proteomes" id="UP000663879">
    <property type="component" value="Unassembled WGS sequence"/>
</dbReference>
<feature type="disulfide bond" evidence="2">
    <location>
        <begin position="192"/>
        <end position="205"/>
    </location>
</feature>
<evidence type="ECO:0000313" key="6">
    <source>
        <dbReference type="EMBL" id="CAF0991477.1"/>
    </source>
</evidence>
<dbReference type="SUPFAM" id="SSF46689">
    <property type="entry name" value="Homeodomain-like"/>
    <property type="match status" value="1"/>
</dbReference>
<comment type="caution">
    <text evidence="2">Lacks conserved residue(s) required for the propagation of feature annotation.</text>
</comment>
<keyword evidence="2" id="KW-1015">Disulfide bond</keyword>
<dbReference type="Pfam" id="PF03221">
    <property type="entry name" value="HTH_Tnp_Tc5"/>
    <property type="match status" value="1"/>
</dbReference>
<evidence type="ECO:0000256" key="1">
    <source>
        <dbReference type="ARBA" id="ARBA00023125"/>
    </source>
</evidence>
<evidence type="ECO:0000256" key="2">
    <source>
        <dbReference type="PROSITE-ProRule" id="PRU01005"/>
    </source>
</evidence>
<dbReference type="PANTHER" id="PTHR19303:SF73">
    <property type="entry name" value="PROTEIN PDC2"/>
    <property type="match status" value="1"/>
</dbReference>
<gene>
    <name evidence="6" type="ORF">OXX778_LOCUS15934</name>
</gene>
<comment type="caution">
    <text evidence="6">The sequence shown here is derived from an EMBL/GenBank/DDBJ whole genome shotgun (WGS) entry which is preliminary data.</text>
</comment>
<dbReference type="Gene3D" id="1.10.10.60">
    <property type="entry name" value="Homeodomain-like"/>
    <property type="match status" value="1"/>
</dbReference>
<dbReference type="AlphaFoldDB" id="A0A814G419"/>